<dbReference type="PANTHER" id="PTHR22106:SF5">
    <property type="entry name" value="COILED-COIL DOMAIN-CONTAINING PROTEIN 78"/>
    <property type="match status" value="1"/>
</dbReference>
<sequence length="574" mass="66559">MASHEDGVFNQLEDRVRLLTDENVQLRDKNERLFNRLGNLQSKLGQLAGSKTDLSSRLVISEEEKLRITKDLIDVQIQTNKMREQYEAENFELKTKILSQENQLMELEIERDRLKRDLQYTRGSLQGVDKSHKDLADEYITLKSNYLALSEAHEKEVARNEELSAELLGLAKSQDALLRQQENQARSRALYGEAAHELERVRALVSRMSQRRVRPEDLAASEKERKALERSLIGNQDQIKEELERLKKSYEEQQRRLEEKVVAMGKEQQENKRAIRSTQHKLAEQSAALLSSQSQLKEVEAENSRLQMQVKELNEEYRARLVRYLQDLAEYVDGLRDGQDNTQRPPERAHMKNFVDSMLQDVRASYKSREEQLASAARAYKKRLQKLIKTHEALLIAYRMQREQILALGERGLDPGPPESHFGLADSELQGEQSRELQRLREDKARLESQLRDALDQKNVPANPAQSVGFQEARNSGKLTEDAWADIRKQLREFTHSTQEEQERERVQLISRATVAEEQVSELQEYVDKHLARYKQEVTRLRRLLGTEAGRALSACAPEPRGPHRPKRNPSYEI</sequence>
<dbReference type="AlphaFoldDB" id="A0A9D3QI14"/>
<dbReference type="OrthoDB" id="2113965at2759"/>
<keyword evidence="1" id="KW-0175">Coiled coil</keyword>
<feature type="domain" description="DUF4472" evidence="3">
    <location>
        <begin position="61"/>
        <end position="167"/>
    </location>
</feature>
<feature type="coiled-coil region" evidence="1">
    <location>
        <begin position="430"/>
        <end position="457"/>
    </location>
</feature>
<dbReference type="Pfam" id="PF14739">
    <property type="entry name" value="DUF4472"/>
    <property type="match status" value="1"/>
</dbReference>
<evidence type="ECO:0000256" key="2">
    <source>
        <dbReference type="SAM" id="MobiDB-lite"/>
    </source>
</evidence>
<evidence type="ECO:0000256" key="1">
    <source>
        <dbReference type="SAM" id="Coils"/>
    </source>
</evidence>
<proteinExistence type="predicted"/>
<dbReference type="InterPro" id="IPR029329">
    <property type="entry name" value="DUF4472"/>
</dbReference>
<dbReference type="EMBL" id="JAFDVH010000001">
    <property type="protein sequence ID" value="KAG7492051.1"/>
    <property type="molecule type" value="Genomic_DNA"/>
</dbReference>
<name>A0A9D3QI14_MEGAT</name>
<dbReference type="InterPro" id="IPR039873">
    <property type="entry name" value="CCDC78"/>
</dbReference>
<dbReference type="Gene3D" id="6.10.250.2200">
    <property type="match status" value="1"/>
</dbReference>
<evidence type="ECO:0000259" key="3">
    <source>
        <dbReference type="Pfam" id="PF14739"/>
    </source>
</evidence>
<accession>A0A9D3QI14</accession>
<keyword evidence="5" id="KW-1185">Reference proteome</keyword>
<feature type="coiled-coil region" evidence="1">
    <location>
        <begin position="83"/>
        <end position="117"/>
    </location>
</feature>
<organism evidence="4 5">
    <name type="scientific">Megalops atlanticus</name>
    <name type="common">Tarpon</name>
    <name type="synonym">Clupea gigantea</name>
    <dbReference type="NCBI Taxonomy" id="7932"/>
    <lineage>
        <taxon>Eukaryota</taxon>
        <taxon>Metazoa</taxon>
        <taxon>Chordata</taxon>
        <taxon>Craniata</taxon>
        <taxon>Vertebrata</taxon>
        <taxon>Euteleostomi</taxon>
        <taxon>Actinopterygii</taxon>
        <taxon>Neopterygii</taxon>
        <taxon>Teleostei</taxon>
        <taxon>Elopiformes</taxon>
        <taxon>Megalopidae</taxon>
        <taxon>Megalops</taxon>
    </lineage>
</organism>
<dbReference type="GO" id="GO:0005737">
    <property type="term" value="C:cytoplasm"/>
    <property type="evidence" value="ECO:0007669"/>
    <property type="project" value="TreeGrafter"/>
</dbReference>
<feature type="region of interest" description="Disordered" evidence="2">
    <location>
        <begin position="550"/>
        <end position="574"/>
    </location>
</feature>
<comment type="caution">
    <text evidence="4">The sequence shown here is derived from an EMBL/GenBank/DDBJ whole genome shotgun (WGS) entry which is preliminary data.</text>
</comment>
<protein>
    <recommendedName>
        <fullName evidence="3">DUF4472 domain-containing protein</fullName>
    </recommendedName>
</protein>
<gene>
    <name evidence="4" type="ORF">MATL_G00010420</name>
</gene>
<dbReference type="Proteomes" id="UP001046870">
    <property type="component" value="Chromosome 1"/>
</dbReference>
<feature type="coiled-coil region" evidence="1">
    <location>
        <begin position="233"/>
        <end position="316"/>
    </location>
</feature>
<dbReference type="PANTHER" id="PTHR22106">
    <property type="entry name" value="COILED-COIL DOMAIN-CONTAINING PROTEIN 78"/>
    <property type="match status" value="1"/>
</dbReference>
<evidence type="ECO:0000313" key="4">
    <source>
        <dbReference type="EMBL" id="KAG7492051.1"/>
    </source>
</evidence>
<reference evidence="4" key="1">
    <citation type="submission" date="2021-01" db="EMBL/GenBank/DDBJ databases">
        <authorList>
            <person name="Zahm M."/>
            <person name="Roques C."/>
            <person name="Cabau C."/>
            <person name="Klopp C."/>
            <person name="Donnadieu C."/>
            <person name="Jouanno E."/>
            <person name="Lampietro C."/>
            <person name="Louis A."/>
            <person name="Herpin A."/>
            <person name="Echchiki A."/>
            <person name="Berthelot C."/>
            <person name="Parey E."/>
            <person name="Roest-Crollius H."/>
            <person name="Braasch I."/>
            <person name="Postlethwait J."/>
            <person name="Bobe J."/>
            <person name="Montfort J."/>
            <person name="Bouchez O."/>
            <person name="Begum T."/>
            <person name="Mejri S."/>
            <person name="Adams A."/>
            <person name="Chen W.-J."/>
            <person name="Guiguen Y."/>
        </authorList>
    </citation>
    <scope>NUCLEOTIDE SEQUENCE</scope>
    <source>
        <strain evidence="4">YG-15Mar2019-1</strain>
        <tissue evidence="4">Brain</tissue>
    </source>
</reference>
<evidence type="ECO:0000313" key="5">
    <source>
        <dbReference type="Proteomes" id="UP001046870"/>
    </source>
</evidence>
<feature type="coiled-coil region" evidence="1">
    <location>
        <begin position="9"/>
        <end position="43"/>
    </location>
</feature>